<evidence type="ECO:0000313" key="1">
    <source>
        <dbReference type="EMBL" id="VAX32042.1"/>
    </source>
</evidence>
<organism evidence="1">
    <name type="scientific">hydrothermal vent metagenome</name>
    <dbReference type="NCBI Taxonomy" id="652676"/>
    <lineage>
        <taxon>unclassified sequences</taxon>
        <taxon>metagenomes</taxon>
        <taxon>ecological metagenomes</taxon>
    </lineage>
</organism>
<dbReference type="Pfam" id="PF02616">
    <property type="entry name" value="SMC_ScpA"/>
    <property type="match status" value="1"/>
</dbReference>
<name>A0A3B1CUI1_9ZZZZ</name>
<dbReference type="EMBL" id="UOGF01000081">
    <property type="protein sequence ID" value="VAX32042.1"/>
    <property type="molecule type" value="Genomic_DNA"/>
</dbReference>
<reference evidence="1" key="1">
    <citation type="submission" date="2018-06" db="EMBL/GenBank/DDBJ databases">
        <authorList>
            <person name="Zhirakovskaya E."/>
        </authorList>
    </citation>
    <scope>NUCLEOTIDE SEQUENCE</scope>
</reference>
<dbReference type="AlphaFoldDB" id="A0A3B1CUI1"/>
<dbReference type="InterPro" id="IPR003768">
    <property type="entry name" value="ScpA"/>
</dbReference>
<proteinExistence type="inferred from homology"/>
<protein>
    <submittedName>
        <fullName evidence="1">Segregation and condensation protein A</fullName>
    </submittedName>
</protein>
<dbReference type="HAMAP" id="MF_01805">
    <property type="entry name" value="ScpA"/>
    <property type="match status" value="1"/>
</dbReference>
<accession>A0A3B1CUI1</accession>
<dbReference type="PANTHER" id="PTHR33969:SF2">
    <property type="entry name" value="SEGREGATION AND CONDENSATION PROTEIN A"/>
    <property type="match status" value="1"/>
</dbReference>
<dbReference type="PANTHER" id="PTHR33969">
    <property type="entry name" value="SEGREGATION AND CONDENSATION PROTEIN A"/>
    <property type="match status" value="1"/>
</dbReference>
<dbReference type="Gene3D" id="6.10.250.2410">
    <property type="match status" value="1"/>
</dbReference>
<sequence>MAVETTYEVKVDAFEGPLELLLHLIKKNEIDIYDIPIALITEQYLETVDLMQSLNLSLAGEFLVMAASLIHIKSKMLLPVPECAEEEEEDPRADLVLRLLEYQRFKAASEQFEERESLWRDIYARGYTKAPDLSPEEIPISDLNVYDLVSALNALLIKNPAPFVMELTMETLTVKDKMQHILHEMALVDTLLFEALFTKTFSRHGVIVTFLALLEVIRLGLIRVLQQDLFAPLRLIKTDNFAR</sequence>
<gene>
    <name evidence="1" type="ORF">MNBD_NITROSPIRAE01-1869</name>
</gene>